<dbReference type="InterPro" id="IPR020568">
    <property type="entry name" value="Ribosomal_Su5_D2-typ_SF"/>
</dbReference>
<dbReference type="HAMAP" id="MF_00384">
    <property type="entry name" value="Homoser_kinase"/>
    <property type="match status" value="1"/>
</dbReference>
<feature type="compositionally biased region" description="Basic and acidic residues" evidence="14">
    <location>
        <begin position="161"/>
        <end position="198"/>
    </location>
</feature>
<comment type="function">
    <text evidence="12 13">Catalyzes the ATP-dependent phosphorylation of L-homoserine to L-homoserine phosphate.</text>
</comment>
<organism evidence="17 18">
    <name type="scientific">Mycobacteroides franklinii</name>
    <dbReference type="NCBI Taxonomy" id="948102"/>
    <lineage>
        <taxon>Bacteria</taxon>
        <taxon>Bacillati</taxon>
        <taxon>Actinomycetota</taxon>
        <taxon>Actinomycetes</taxon>
        <taxon>Mycobacteriales</taxon>
        <taxon>Mycobacteriaceae</taxon>
        <taxon>Mycobacteroides</taxon>
    </lineage>
</organism>
<evidence type="ECO:0000256" key="10">
    <source>
        <dbReference type="ARBA" id="ARBA00022840"/>
    </source>
</evidence>
<dbReference type="GO" id="GO:0005737">
    <property type="term" value="C:cytoplasm"/>
    <property type="evidence" value="ECO:0007669"/>
    <property type="project" value="UniProtKB-SubCell"/>
</dbReference>
<dbReference type="Gene3D" id="3.30.230.10">
    <property type="match status" value="1"/>
</dbReference>
<evidence type="ECO:0000256" key="9">
    <source>
        <dbReference type="ARBA" id="ARBA00022777"/>
    </source>
</evidence>
<evidence type="ECO:0000256" key="14">
    <source>
        <dbReference type="SAM" id="MobiDB-lite"/>
    </source>
</evidence>
<comment type="pathway">
    <text evidence="1 13">Amino-acid biosynthesis; L-threonine biosynthesis; L-threonine from L-aspartate: step 4/5.</text>
</comment>
<evidence type="ECO:0000256" key="4">
    <source>
        <dbReference type="ARBA" id="ARBA00017858"/>
    </source>
</evidence>
<dbReference type="SUPFAM" id="SSF54211">
    <property type="entry name" value="Ribosomal protein S5 domain 2-like"/>
    <property type="match status" value="1"/>
</dbReference>
<keyword evidence="5 13" id="KW-0028">Amino-acid biosynthesis</keyword>
<keyword evidence="10 13" id="KW-0067">ATP-binding</keyword>
<keyword evidence="13" id="KW-0963">Cytoplasm</keyword>
<comment type="catalytic activity">
    <reaction evidence="11 13">
        <text>L-homoserine + ATP = O-phospho-L-homoserine + ADP + H(+)</text>
        <dbReference type="Rhea" id="RHEA:13985"/>
        <dbReference type="ChEBI" id="CHEBI:15378"/>
        <dbReference type="ChEBI" id="CHEBI:30616"/>
        <dbReference type="ChEBI" id="CHEBI:57476"/>
        <dbReference type="ChEBI" id="CHEBI:57590"/>
        <dbReference type="ChEBI" id="CHEBI:456216"/>
        <dbReference type="EC" id="2.7.1.39"/>
    </reaction>
</comment>
<name>A0A4R8R7J3_9MYCO</name>
<dbReference type="PANTHER" id="PTHR20861">
    <property type="entry name" value="HOMOSERINE/4-DIPHOSPHOCYTIDYL-2-C-METHYL-D-ERYTHRITOL KINASE"/>
    <property type="match status" value="1"/>
</dbReference>
<dbReference type="InterPro" id="IPR014721">
    <property type="entry name" value="Ribsml_uS5_D2-typ_fold_subgr"/>
</dbReference>
<dbReference type="PANTHER" id="PTHR20861:SF1">
    <property type="entry name" value="HOMOSERINE KINASE"/>
    <property type="match status" value="1"/>
</dbReference>
<evidence type="ECO:0000256" key="13">
    <source>
        <dbReference type="HAMAP-Rule" id="MF_00384"/>
    </source>
</evidence>
<dbReference type="Pfam" id="PF00288">
    <property type="entry name" value="GHMP_kinases_N"/>
    <property type="match status" value="1"/>
</dbReference>
<feature type="region of interest" description="Disordered" evidence="14">
    <location>
        <begin position="161"/>
        <end position="220"/>
    </location>
</feature>
<dbReference type="Proteomes" id="UP000295165">
    <property type="component" value="Unassembled WGS sequence"/>
</dbReference>
<dbReference type="InterPro" id="IPR000870">
    <property type="entry name" value="Homoserine_kinase"/>
</dbReference>
<evidence type="ECO:0000256" key="11">
    <source>
        <dbReference type="ARBA" id="ARBA00049375"/>
    </source>
</evidence>
<dbReference type="PRINTS" id="PR00958">
    <property type="entry name" value="HOMSERKINASE"/>
</dbReference>
<dbReference type="InterPro" id="IPR006203">
    <property type="entry name" value="GHMP_knse_ATP-bd_CS"/>
</dbReference>
<evidence type="ECO:0000313" key="17">
    <source>
        <dbReference type="EMBL" id="TDZ52221.1"/>
    </source>
</evidence>
<dbReference type="UniPathway" id="UPA00050">
    <property type="reaction ID" value="UER00064"/>
</dbReference>
<evidence type="ECO:0000256" key="2">
    <source>
        <dbReference type="ARBA" id="ARBA00007370"/>
    </source>
</evidence>
<dbReference type="GO" id="GO:0004413">
    <property type="term" value="F:homoserine kinase activity"/>
    <property type="evidence" value="ECO:0007669"/>
    <property type="project" value="UniProtKB-UniRule"/>
</dbReference>
<evidence type="ECO:0000259" key="16">
    <source>
        <dbReference type="Pfam" id="PF08544"/>
    </source>
</evidence>
<evidence type="ECO:0000256" key="12">
    <source>
        <dbReference type="ARBA" id="ARBA00049954"/>
    </source>
</evidence>
<evidence type="ECO:0000256" key="3">
    <source>
        <dbReference type="ARBA" id="ARBA00012078"/>
    </source>
</evidence>
<dbReference type="PIRSF" id="PIRSF000676">
    <property type="entry name" value="Homoser_kin"/>
    <property type="match status" value="1"/>
</dbReference>
<keyword evidence="6 13" id="KW-0808">Transferase</keyword>
<evidence type="ECO:0000313" key="18">
    <source>
        <dbReference type="Proteomes" id="UP000295165"/>
    </source>
</evidence>
<evidence type="ECO:0000259" key="15">
    <source>
        <dbReference type="Pfam" id="PF00288"/>
    </source>
</evidence>
<keyword evidence="18" id="KW-1185">Reference proteome</keyword>
<protein>
    <recommendedName>
        <fullName evidence="4 13">Homoserine kinase</fullName>
        <shortName evidence="13">HK</shortName>
        <shortName evidence="13">HSK</shortName>
        <ecNumber evidence="3 13">2.7.1.39</ecNumber>
    </recommendedName>
</protein>
<comment type="caution">
    <text evidence="17">The sequence shown here is derived from an EMBL/GenBank/DDBJ whole genome shotgun (WGS) entry which is preliminary data.</text>
</comment>
<evidence type="ECO:0000256" key="7">
    <source>
        <dbReference type="ARBA" id="ARBA00022697"/>
    </source>
</evidence>
<gene>
    <name evidence="13 17" type="primary">thrB</name>
    <name evidence="17" type="ORF">CCUG63697_00693</name>
</gene>
<evidence type="ECO:0000256" key="8">
    <source>
        <dbReference type="ARBA" id="ARBA00022741"/>
    </source>
</evidence>
<dbReference type="SUPFAM" id="SSF55060">
    <property type="entry name" value="GHMP Kinase, C-terminal domain"/>
    <property type="match status" value="1"/>
</dbReference>
<dbReference type="GO" id="GO:0009088">
    <property type="term" value="P:threonine biosynthetic process"/>
    <property type="evidence" value="ECO:0007669"/>
    <property type="project" value="UniProtKB-UniRule"/>
</dbReference>
<feature type="binding site" evidence="13">
    <location>
        <begin position="95"/>
        <end position="105"/>
    </location>
    <ligand>
        <name>ATP</name>
        <dbReference type="ChEBI" id="CHEBI:30616"/>
    </ligand>
</feature>
<dbReference type="InterPro" id="IPR013750">
    <property type="entry name" value="GHMP_kinase_C_dom"/>
</dbReference>
<dbReference type="GO" id="GO:0005524">
    <property type="term" value="F:ATP binding"/>
    <property type="evidence" value="ECO:0007669"/>
    <property type="project" value="UniProtKB-UniRule"/>
</dbReference>
<comment type="similarity">
    <text evidence="2 13">Belongs to the GHMP kinase family. Homoserine kinase subfamily.</text>
</comment>
<evidence type="ECO:0000256" key="5">
    <source>
        <dbReference type="ARBA" id="ARBA00022605"/>
    </source>
</evidence>
<dbReference type="EC" id="2.7.1.39" evidence="3 13"/>
<keyword evidence="8 13" id="KW-0547">Nucleotide-binding</keyword>
<dbReference type="Gene3D" id="3.30.70.890">
    <property type="entry name" value="GHMP kinase, C-terminal domain"/>
    <property type="match status" value="1"/>
</dbReference>
<dbReference type="Pfam" id="PF08544">
    <property type="entry name" value="GHMP_kinases_C"/>
    <property type="match status" value="1"/>
</dbReference>
<dbReference type="PROSITE" id="PS00627">
    <property type="entry name" value="GHMP_KINASES_ATP"/>
    <property type="match status" value="1"/>
</dbReference>
<keyword evidence="7 13" id="KW-0791">Threonine biosynthesis</keyword>
<proteinExistence type="inferred from homology"/>
<keyword evidence="9 13" id="KW-0418">Kinase</keyword>
<dbReference type="InterPro" id="IPR036554">
    <property type="entry name" value="GHMP_kinase_C_sf"/>
</dbReference>
<reference evidence="17 18" key="1">
    <citation type="journal article" date="2019" name="Sci. Rep.">
        <title>Extended insight into the Mycobacterium chelonae-abscessus complex through whole genome sequencing of Mycobacterium salmoniphilum outbreak and Mycobacterium salmoniphilum-like strains.</title>
        <authorList>
            <person name="Behra P.R.K."/>
            <person name="Das S."/>
            <person name="Pettersson B.M.F."/>
            <person name="Shirreff L."/>
            <person name="DuCote T."/>
            <person name="Jacobsson K.G."/>
            <person name="Ennis D.G."/>
            <person name="Kirsebom L.A."/>
        </authorList>
    </citation>
    <scope>NUCLEOTIDE SEQUENCE [LARGE SCALE GENOMIC DNA]</scope>
    <source>
        <strain evidence="17 18">CCUG 63697</strain>
    </source>
</reference>
<evidence type="ECO:0000256" key="1">
    <source>
        <dbReference type="ARBA" id="ARBA00005015"/>
    </source>
</evidence>
<dbReference type="InterPro" id="IPR006204">
    <property type="entry name" value="GHMP_kinase_N_dom"/>
</dbReference>
<feature type="domain" description="GHMP kinase N-terminal" evidence="15">
    <location>
        <begin position="67"/>
        <end position="152"/>
    </location>
</feature>
<comment type="subcellular location">
    <subcellularLocation>
        <location evidence="13">Cytoplasm</location>
    </subcellularLocation>
</comment>
<accession>A0A4R8R7J3</accession>
<dbReference type="NCBIfam" id="TIGR00191">
    <property type="entry name" value="thrB"/>
    <property type="match status" value="1"/>
</dbReference>
<dbReference type="EMBL" id="PECC01000026">
    <property type="protein sequence ID" value="TDZ52221.1"/>
    <property type="molecule type" value="Genomic_DNA"/>
</dbReference>
<feature type="domain" description="GHMP kinase C-terminal" evidence="16">
    <location>
        <begin position="284"/>
        <end position="339"/>
    </location>
</feature>
<evidence type="ECO:0000256" key="6">
    <source>
        <dbReference type="ARBA" id="ARBA00022679"/>
    </source>
</evidence>
<dbReference type="AlphaFoldDB" id="A0A4R8R7J3"/>
<sequence>MNDFLPAGLTTTVVVPASSANLGPGFDSLGIALSLYDEIEVNTTESGLKVAVEGQGAGEVPLDGSHLVVRAIERGLAAGGVAAAGLIVQCHNRIPHSRGLGSSAAAAVAGLGAANGLLAKAGRPVLSDDVLVQLASEFEGHPDNAAASVLGGAVVSWMSSSREDSRAGMSSSREDSRAGMSSSREDSRAGMSSSREDSWAGMSRSGEDGQPGPGSSGATPVYAATRLDVHPDIRIVAAIPQEQSSTAQTRVLLPETVTHVDARFNISRVALLTVALTARPDLLMTATEDRLHQPQRASAMPASAEVLRYLRNQGVPAVLSGAGPAVLALTTGDLPDSAVKYAEDQGFSLVAMSVSAGVSVR</sequence>